<protein>
    <submittedName>
        <fullName evidence="1">Uncharacterized protein</fullName>
    </submittedName>
</protein>
<evidence type="ECO:0000313" key="1">
    <source>
        <dbReference type="EMBL" id="PAN17655.2"/>
    </source>
</evidence>
<reference evidence="1" key="1">
    <citation type="submission" date="2018-04" db="EMBL/GenBank/DDBJ databases">
        <title>WGS assembly of Panicum hallii.</title>
        <authorList>
            <person name="Lovell J."/>
            <person name="Jenkins J."/>
            <person name="Lowry D."/>
            <person name="Mamidi S."/>
            <person name="Sreedasyam A."/>
            <person name="Weng X."/>
            <person name="Barry K."/>
            <person name="Bonette J."/>
            <person name="Campitelli B."/>
            <person name="Daum C."/>
            <person name="Gordon S."/>
            <person name="Gould B."/>
            <person name="Lipzen A."/>
            <person name="Macqueen A."/>
            <person name="Palacio-Mejia J."/>
            <person name="Plott C."/>
            <person name="Shakirov E."/>
            <person name="Shu S."/>
            <person name="Yoshinaga Y."/>
            <person name="Zane M."/>
            <person name="Rokhsar D."/>
            <person name="Grimwood J."/>
            <person name="Schmutz J."/>
            <person name="Juenger T."/>
        </authorList>
    </citation>
    <scope>NUCLEOTIDE SEQUENCE [LARGE SCALE GENOMIC DNA]</scope>
    <source>
        <strain evidence="1">FIL2</strain>
    </source>
</reference>
<name>A0A2S3H8X3_9POAL</name>
<sequence length="180" mass="19794">MRKRIPQEGSCDPIAPKIFHRAPSCDSLDVDYVSENCDVPVTKNRMDEQVSCEFHSERKRDPGKFKNQLTNQGTTRMVGCFPNPPFFKSPSDVSSWDSFFLDAIRVRSQLEPQQGGAPTDLQLLDRRQSLLSLVAPVIKNLHAPGLDEGKGLYFPFVSQGTKTARRGGGGGGGCRCNPPG</sequence>
<organism evidence="1">
    <name type="scientific">Panicum hallii</name>
    <dbReference type="NCBI Taxonomy" id="206008"/>
    <lineage>
        <taxon>Eukaryota</taxon>
        <taxon>Viridiplantae</taxon>
        <taxon>Streptophyta</taxon>
        <taxon>Embryophyta</taxon>
        <taxon>Tracheophyta</taxon>
        <taxon>Spermatophyta</taxon>
        <taxon>Magnoliopsida</taxon>
        <taxon>Liliopsida</taxon>
        <taxon>Poales</taxon>
        <taxon>Poaceae</taxon>
        <taxon>PACMAD clade</taxon>
        <taxon>Panicoideae</taxon>
        <taxon>Panicodae</taxon>
        <taxon>Paniceae</taxon>
        <taxon>Panicinae</taxon>
        <taxon>Panicum</taxon>
        <taxon>Panicum sect. Panicum</taxon>
    </lineage>
</organism>
<proteinExistence type="predicted"/>
<accession>A0A2S3H8X3</accession>
<dbReference type="EMBL" id="CM008048">
    <property type="protein sequence ID" value="PAN17655.2"/>
    <property type="molecule type" value="Genomic_DNA"/>
</dbReference>
<dbReference type="Gramene" id="PAN17655">
    <property type="protein sequence ID" value="PAN17655"/>
    <property type="gene ID" value="PAHAL_3G147200"/>
</dbReference>
<gene>
    <name evidence="1" type="ORF">PAHAL_3G147200</name>
</gene>
<dbReference type="Proteomes" id="UP000243499">
    <property type="component" value="Chromosome 3"/>
</dbReference>
<dbReference type="AlphaFoldDB" id="A0A2S3H8X3"/>